<dbReference type="EMBL" id="CACVBS010000030">
    <property type="protein sequence ID" value="CAA7260603.1"/>
    <property type="molecule type" value="Genomic_DNA"/>
</dbReference>
<dbReference type="AlphaFoldDB" id="A0A8S0WFF2"/>
<comment type="similarity">
    <text evidence="1">Belongs to the Cyclase 1 superfamily.</text>
</comment>
<dbReference type="GO" id="GO:0019441">
    <property type="term" value="P:L-tryptophan catabolic process to kynurenine"/>
    <property type="evidence" value="ECO:0007669"/>
    <property type="project" value="InterPro"/>
</dbReference>
<reference evidence="2 3" key="1">
    <citation type="submission" date="2020-01" db="EMBL/GenBank/DDBJ databases">
        <authorList>
            <person name="Gupta K D."/>
        </authorList>
    </citation>
    <scope>NUCLEOTIDE SEQUENCE [LARGE SCALE GENOMIC DNA]</scope>
</reference>
<evidence type="ECO:0000313" key="2">
    <source>
        <dbReference type="EMBL" id="CAA7260603.1"/>
    </source>
</evidence>
<evidence type="ECO:0000313" key="3">
    <source>
        <dbReference type="Proteomes" id="UP000467700"/>
    </source>
</evidence>
<dbReference type="InterPro" id="IPR037175">
    <property type="entry name" value="KFase_sf"/>
</dbReference>
<evidence type="ECO:0000256" key="1">
    <source>
        <dbReference type="ARBA" id="ARBA00007865"/>
    </source>
</evidence>
<proteinExistence type="inferred from homology"/>
<dbReference type="InterPro" id="IPR007325">
    <property type="entry name" value="KFase/CYL"/>
</dbReference>
<dbReference type="Proteomes" id="UP000467700">
    <property type="component" value="Unassembled WGS sequence"/>
</dbReference>
<dbReference type="OrthoDB" id="5396at2759"/>
<dbReference type="Gene3D" id="3.50.30.50">
    <property type="entry name" value="Putative cyclase"/>
    <property type="match status" value="1"/>
</dbReference>
<dbReference type="SUPFAM" id="SSF102198">
    <property type="entry name" value="Putative cyclase"/>
    <property type="match status" value="1"/>
</dbReference>
<keyword evidence="3" id="KW-1185">Reference proteome</keyword>
<accession>A0A8S0WFF2</accession>
<comment type="caution">
    <text evidence="2">The sequence shown here is derived from an EMBL/GenBank/DDBJ whole genome shotgun (WGS) entry which is preliminary data.</text>
</comment>
<dbReference type="PANTHER" id="PTHR34861">
    <property type="match status" value="1"/>
</dbReference>
<protein>
    <recommendedName>
        <fullName evidence="4">Cyclase</fullName>
    </recommendedName>
</protein>
<dbReference type="Pfam" id="PF04199">
    <property type="entry name" value="Cyclase"/>
    <property type="match status" value="1"/>
</dbReference>
<organism evidence="2 3">
    <name type="scientific">Cyclocybe aegerita</name>
    <name type="common">Black poplar mushroom</name>
    <name type="synonym">Agrocybe aegerita</name>
    <dbReference type="NCBI Taxonomy" id="1973307"/>
    <lineage>
        <taxon>Eukaryota</taxon>
        <taxon>Fungi</taxon>
        <taxon>Dikarya</taxon>
        <taxon>Basidiomycota</taxon>
        <taxon>Agaricomycotina</taxon>
        <taxon>Agaricomycetes</taxon>
        <taxon>Agaricomycetidae</taxon>
        <taxon>Agaricales</taxon>
        <taxon>Agaricineae</taxon>
        <taxon>Bolbitiaceae</taxon>
        <taxon>Cyclocybe</taxon>
    </lineage>
</organism>
<gene>
    <name evidence="2" type="ORF">AAE3_LOCUS2895</name>
</gene>
<sequence length="352" mass="38984">MASPSPFDNVEFPPLSALPFRGGDPKGESDTPAIWGFYEHLSGSSTKDELGALNLLTPTRILCAAQTQIQTGRVFSLNWELHKPNPAGMRRKGLEHRVFRVDAVPVTSVVDDEVSLNTQCGSQWDGFRHWSYYETGQFYNGLNVSDVLTAEGKGCSSAFDNPGRNGIQAFQGKVVGRGILLDYFSYAQQKGINVPNRHHGITAQDLDECAALQGVSFEQGDILFIRMGFIHWYENATEEERRATQLGPTNVVGMKQGQEEIEWLWNHHFAAVASDAPAFEARPNPLPWNLHDYLLALWGTPIGELFDLEGLSKACRELNRYTFFVTSSPLNIVNGIASPPKCVQSSADDVVH</sequence>
<dbReference type="PANTHER" id="PTHR34861:SF10">
    <property type="entry name" value="CYCLASE"/>
    <property type="match status" value="1"/>
</dbReference>
<dbReference type="GO" id="GO:0004061">
    <property type="term" value="F:arylformamidase activity"/>
    <property type="evidence" value="ECO:0007669"/>
    <property type="project" value="InterPro"/>
</dbReference>
<name>A0A8S0WFF2_CYCAE</name>
<evidence type="ECO:0008006" key="4">
    <source>
        <dbReference type="Google" id="ProtNLM"/>
    </source>
</evidence>